<evidence type="ECO:0000313" key="3">
    <source>
        <dbReference type="Proteomes" id="UP000830375"/>
    </source>
</evidence>
<evidence type="ECO:0000313" key="2">
    <source>
        <dbReference type="EMBL" id="KAI2647631.1"/>
    </source>
</evidence>
<gene>
    <name evidence="2" type="ORF">H4Q32_030751</name>
</gene>
<keyword evidence="3" id="KW-1185">Reference proteome</keyword>
<dbReference type="SUPFAM" id="SSF56672">
    <property type="entry name" value="DNA/RNA polymerases"/>
    <property type="match status" value="1"/>
</dbReference>
<accession>A0ABQ8LA53</accession>
<dbReference type="Gene3D" id="3.30.70.270">
    <property type="match status" value="2"/>
</dbReference>
<proteinExistence type="predicted"/>
<sequence>MKSNEGFWRVLDKPDQSIQSEDCQFLHMLSSVERWRGSTIPDKVGKLKSKSAVVLQPMSEHLVWGRLSPGLKLSMTVRSRLVDLIKEYECVFSRHSLDCGEAKGFCHRIRLTDDKPFPYYHKLKQSLDEMEQNEIIRKSIFGKDEEESLQRLEMVFQRLKDHNLKLSPSKCRSVKFLGVASDPMKVEAITNVSEGDLMEADGVFPSVGKIFLGMVIYYQHFIENCSMIAKPLFQLTTGQKKPRKARGIGKRIGAVRKLTPDDWTDECRGAFENLKAALVKQVLLPHPDFSRPFILSVDASTNGLGEVSLTRFGPKRGA</sequence>
<evidence type="ECO:0000259" key="1">
    <source>
        <dbReference type="Pfam" id="PF17919"/>
    </source>
</evidence>
<dbReference type="InterPro" id="IPR043502">
    <property type="entry name" value="DNA/RNA_pol_sf"/>
</dbReference>
<organism evidence="2 3">
    <name type="scientific">Labeo rohita</name>
    <name type="common">Indian major carp</name>
    <name type="synonym">Cyprinus rohita</name>
    <dbReference type="NCBI Taxonomy" id="84645"/>
    <lineage>
        <taxon>Eukaryota</taxon>
        <taxon>Metazoa</taxon>
        <taxon>Chordata</taxon>
        <taxon>Craniata</taxon>
        <taxon>Vertebrata</taxon>
        <taxon>Euteleostomi</taxon>
        <taxon>Actinopterygii</taxon>
        <taxon>Neopterygii</taxon>
        <taxon>Teleostei</taxon>
        <taxon>Ostariophysi</taxon>
        <taxon>Cypriniformes</taxon>
        <taxon>Cyprinidae</taxon>
        <taxon>Labeoninae</taxon>
        <taxon>Labeonini</taxon>
        <taxon>Labeo</taxon>
    </lineage>
</organism>
<protein>
    <submittedName>
        <fullName evidence="2">Retrovirus-related Pol polyprotein from transposon gypsy</fullName>
    </submittedName>
</protein>
<dbReference type="EMBL" id="JACTAM010000224">
    <property type="protein sequence ID" value="KAI2647631.1"/>
    <property type="molecule type" value="Genomic_DNA"/>
</dbReference>
<dbReference type="InterPro" id="IPR041577">
    <property type="entry name" value="RT_RNaseH_2"/>
</dbReference>
<dbReference type="PANTHER" id="PTHR33064:SF37">
    <property type="entry name" value="RIBONUCLEASE H"/>
    <property type="match status" value="1"/>
</dbReference>
<dbReference type="InterPro" id="IPR043128">
    <property type="entry name" value="Rev_trsase/Diguanyl_cyclase"/>
</dbReference>
<dbReference type="Proteomes" id="UP000830375">
    <property type="component" value="Unassembled WGS sequence"/>
</dbReference>
<feature type="domain" description="Reverse transcriptase/retrotransposon-derived protein RNase H-like" evidence="1">
    <location>
        <begin position="263"/>
        <end position="307"/>
    </location>
</feature>
<reference evidence="2 3" key="1">
    <citation type="submission" date="2022-01" db="EMBL/GenBank/DDBJ databases">
        <title>A high-quality chromosome-level genome assembly of rohu carp, Labeo rohita.</title>
        <authorList>
            <person name="Arick M.A. II"/>
            <person name="Hsu C.-Y."/>
            <person name="Magbanua Z."/>
            <person name="Pechanova O."/>
            <person name="Grover C."/>
            <person name="Miller E."/>
            <person name="Thrash A."/>
            <person name="Ezzel L."/>
            <person name="Alam S."/>
            <person name="Benzie J."/>
            <person name="Hamilton M."/>
            <person name="Karsi A."/>
            <person name="Lawrence M.L."/>
            <person name="Peterson D.G."/>
        </authorList>
    </citation>
    <scope>NUCLEOTIDE SEQUENCE [LARGE SCALE GENOMIC DNA]</scope>
    <source>
        <strain evidence="3">BAU-BD-2019</strain>
        <tissue evidence="2">Blood</tissue>
    </source>
</reference>
<dbReference type="PANTHER" id="PTHR33064">
    <property type="entry name" value="POL PROTEIN"/>
    <property type="match status" value="1"/>
</dbReference>
<name>A0ABQ8LA53_LABRO</name>
<dbReference type="InterPro" id="IPR051320">
    <property type="entry name" value="Viral_Replic_Matur_Polypro"/>
</dbReference>
<dbReference type="Pfam" id="PF17919">
    <property type="entry name" value="RT_RNaseH_2"/>
    <property type="match status" value="1"/>
</dbReference>
<comment type="caution">
    <text evidence="2">The sequence shown here is derived from an EMBL/GenBank/DDBJ whole genome shotgun (WGS) entry which is preliminary data.</text>
</comment>